<name>A0A1W1YNR0_9HYPH</name>
<reference evidence="1 2" key="1">
    <citation type="submission" date="2017-04" db="EMBL/GenBank/DDBJ databases">
        <authorList>
            <person name="Afonso C.L."/>
            <person name="Miller P.J."/>
            <person name="Scott M.A."/>
            <person name="Spackman E."/>
            <person name="Goraichik I."/>
            <person name="Dimitrov K.M."/>
            <person name="Suarez D.L."/>
            <person name="Swayne D.E."/>
        </authorList>
    </citation>
    <scope>NUCLEOTIDE SEQUENCE [LARGE SCALE GENOMIC DNA]</scope>
    <source>
        <strain evidence="1 2">CGMCC 1.10972</strain>
    </source>
</reference>
<dbReference type="EMBL" id="FWXR01000001">
    <property type="protein sequence ID" value="SMC37766.1"/>
    <property type="molecule type" value="Genomic_DNA"/>
</dbReference>
<dbReference type="RefSeq" id="WP_084408374.1">
    <property type="nucleotide sequence ID" value="NZ_FWXR01000001.1"/>
</dbReference>
<keyword evidence="2" id="KW-1185">Reference proteome</keyword>
<organism evidence="1 2">
    <name type="scientific">Fulvimarina manganoxydans</name>
    <dbReference type="NCBI Taxonomy" id="937218"/>
    <lineage>
        <taxon>Bacteria</taxon>
        <taxon>Pseudomonadati</taxon>
        <taxon>Pseudomonadota</taxon>
        <taxon>Alphaproteobacteria</taxon>
        <taxon>Hyphomicrobiales</taxon>
        <taxon>Aurantimonadaceae</taxon>
        <taxon>Fulvimarina</taxon>
    </lineage>
</organism>
<dbReference type="InterPro" id="IPR002060">
    <property type="entry name" value="Squ/phyt_synthse"/>
</dbReference>
<protein>
    <submittedName>
        <fullName evidence="1">Phytoene synthase</fullName>
    </submittedName>
</protein>
<dbReference type="AlphaFoldDB" id="A0A1W1YNR0"/>
<evidence type="ECO:0000313" key="1">
    <source>
        <dbReference type="EMBL" id="SMC37766.1"/>
    </source>
</evidence>
<accession>A0A1W1YNR0</accession>
<dbReference type="SUPFAM" id="SSF48576">
    <property type="entry name" value="Terpenoid synthases"/>
    <property type="match status" value="1"/>
</dbReference>
<dbReference type="STRING" id="937218.SAMN06297251_101510"/>
<dbReference type="InterPro" id="IPR008949">
    <property type="entry name" value="Isoprenoid_synthase_dom_sf"/>
</dbReference>
<dbReference type="Gene3D" id="1.10.600.10">
    <property type="entry name" value="Farnesyl Diphosphate Synthase"/>
    <property type="match status" value="1"/>
</dbReference>
<dbReference type="Pfam" id="PF00494">
    <property type="entry name" value="SQS_PSY"/>
    <property type="match status" value="1"/>
</dbReference>
<dbReference type="OrthoDB" id="9814909at2"/>
<gene>
    <name evidence="1" type="ORF">SAMN06297251_101510</name>
</gene>
<proteinExistence type="predicted"/>
<evidence type="ECO:0000313" key="2">
    <source>
        <dbReference type="Proteomes" id="UP000192656"/>
    </source>
</evidence>
<dbReference type="Proteomes" id="UP000192656">
    <property type="component" value="Unassembled WGS sequence"/>
</dbReference>
<sequence>MVSSSDTQDERNALFSFLEREDRDRSLSLPFVPADRRTALAALYAFNAETARIRDLVSQPMPGEIRLQWWRDLIASGAFGGSGHPTGDALLETISHYDLPRSAFDRFLEARIFDLYDDPMSSRTAFEAYAGETQSTLIMLAAMVLSRPDAGQISDAAGHAGVAQTVGAVIRALPLHRRRGQIYVPADILSASGCTPEAFLKAEPEPASRALAALIAFGRDHDTRWRERVAAVPKALRPAFLPATLASGIFQAAEKVGIGAFSEPITIGPLRKSWRFWRAMRS</sequence>